<dbReference type="HOGENOM" id="CLU_1163876_0_0_0"/>
<dbReference type="EMBL" id="CP001472">
    <property type="protein sequence ID" value="ACO34517.1"/>
    <property type="molecule type" value="Genomic_DNA"/>
</dbReference>
<reference evidence="1 2" key="1">
    <citation type="journal article" date="2009" name="Appl. Environ. Microbiol.">
        <title>Three genomes from the phylum Acidobacteria provide insight into the lifestyles of these microorganisms in soils.</title>
        <authorList>
            <person name="Ward N.L."/>
            <person name="Challacombe J.F."/>
            <person name="Janssen P.H."/>
            <person name="Henrissat B."/>
            <person name="Coutinho P.M."/>
            <person name="Wu M."/>
            <person name="Xie G."/>
            <person name="Haft D.H."/>
            <person name="Sait M."/>
            <person name="Badger J."/>
            <person name="Barabote R.D."/>
            <person name="Bradley B."/>
            <person name="Brettin T.S."/>
            <person name="Brinkac L.M."/>
            <person name="Bruce D."/>
            <person name="Creasy T."/>
            <person name="Daugherty S.C."/>
            <person name="Davidsen T.M."/>
            <person name="DeBoy R.T."/>
            <person name="Detter J.C."/>
            <person name="Dodson R.J."/>
            <person name="Durkin A.S."/>
            <person name="Ganapathy A."/>
            <person name="Gwinn-Giglio M."/>
            <person name="Han C.S."/>
            <person name="Khouri H."/>
            <person name="Kiss H."/>
            <person name="Kothari S.P."/>
            <person name="Madupu R."/>
            <person name="Nelson K.E."/>
            <person name="Nelson W.C."/>
            <person name="Paulsen I."/>
            <person name="Penn K."/>
            <person name="Ren Q."/>
            <person name="Rosovitz M.J."/>
            <person name="Selengut J.D."/>
            <person name="Shrivastava S."/>
            <person name="Sullivan S.A."/>
            <person name="Tapia R."/>
            <person name="Thompson L.S."/>
            <person name="Watkins K.L."/>
            <person name="Yang Q."/>
            <person name="Yu C."/>
            <person name="Zafar N."/>
            <person name="Zhou L."/>
            <person name="Kuske C.R."/>
        </authorList>
    </citation>
    <scope>NUCLEOTIDE SEQUENCE [LARGE SCALE GENOMIC DNA]</scope>
    <source>
        <strain evidence="2">ATCC 51196 / DSM 11244 / BCRC 80197 / JCM 7670 / NBRC 15755 / NCIMB 13165 / 161</strain>
    </source>
</reference>
<evidence type="ECO:0000313" key="1">
    <source>
        <dbReference type="EMBL" id="ACO34517.1"/>
    </source>
</evidence>
<evidence type="ECO:0000313" key="2">
    <source>
        <dbReference type="Proteomes" id="UP000002207"/>
    </source>
</evidence>
<dbReference type="KEGG" id="aca:ACP_0731"/>
<accession>C1F272</accession>
<organism evidence="1 2">
    <name type="scientific">Acidobacterium capsulatum (strain ATCC 51196 / DSM 11244 / BCRC 80197 / JCM 7670 / NBRC 15755 / NCIMB 13165 / 161)</name>
    <dbReference type="NCBI Taxonomy" id="240015"/>
    <lineage>
        <taxon>Bacteria</taxon>
        <taxon>Pseudomonadati</taxon>
        <taxon>Acidobacteriota</taxon>
        <taxon>Terriglobia</taxon>
        <taxon>Terriglobales</taxon>
        <taxon>Acidobacteriaceae</taxon>
        <taxon>Acidobacterium</taxon>
    </lineage>
</organism>
<gene>
    <name evidence="1" type="ordered locus">ACP_0731</name>
</gene>
<name>C1F272_ACIC5</name>
<dbReference type="InParanoid" id="C1F272"/>
<keyword evidence="2" id="KW-1185">Reference proteome</keyword>
<dbReference type="Proteomes" id="UP000002207">
    <property type="component" value="Chromosome"/>
</dbReference>
<sequence length="238" mass="25510">MPESGEIPAPKGADCVRLPARPHRMRRGHGAGEWLFRVAQKCAELFILIACNVVHAGLLRGAPANFRGGQRAEVVAVEPPATALLRNSLAVEGVEANPKMIVVRMVHQRAQAGVIGGGPCSGASLATLFHYVPGVIPPAAIVAGRFRIDHAGRGRRVGIMAVYRAEEQQLAAYGNLVIKDLLLRVLLACQYENRPHGERRHLGGIGGLARGGKPVLVLLEQLPHGLDVLRVVVFEIEV</sequence>
<protein>
    <submittedName>
        <fullName evidence="1">Uncharacterized protein</fullName>
    </submittedName>
</protein>
<proteinExistence type="predicted"/>
<dbReference type="AlphaFoldDB" id="C1F272"/>